<dbReference type="AlphaFoldDB" id="A0ABD2ZV20"/>
<sequence length="81" mass="8894">MIQSSKLFLKTPPAPAKPGFPMEELSVLSFKLENRKAKREPELNCFRTQPENVLKILNGVLKEGTRSAGNNVLVAEKGISG</sequence>
<name>A0ABD2ZV20_9GENT</name>
<accession>A0ABD2ZV20</accession>
<evidence type="ECO:0000313" key="1">
    <source>
        <dbReference type="EMBL" id="KAL3523266.1"/>
    </source>
</evidence>
<protein>
    <submittedName>
        <fullName evidence="1">Uncharacterized protein</fullName>
    </submittedName>
</protein>
<organism evidence="1 2">
    <name type="scientific">Cinchona calisaya</name>
    <dbReference type="NCBI Taxonomy" id="153742"/>
    <lineage>
        <taxon>Eukaryota</taxon>
        <taxon>Viridiplantae</taxon>
        <taxon>Streptophyta</taxon>
        <taxon>Embryophyta</taxon>
        <taxon>Tracheophyta</taxon>
        <taxon>Spermatophyta</taxon>
        <taxon>Magnoliopsida</taxon>
        <taxon>eudicotyledons</taxon>
        <taxon>Gunneridae</taxon>
        <taxon>Pentapetalae</taxon>
        <taxon>asterids</taxon>
        <taxon>lamiids</taxon>
        <taxon>Gentianales</taxon>
        <taxon>Rubiaceae</taxon>
        <taxon>Cinchonoideae</taxon>
        <taxon>Cinchoneae</taxon>
        <taxon>Cinchona</taxon>
    </lineage>
</organism>
<keyword evidence="2" id="KW-1185">Reference proteome</keyword>
<reference evidence="1 2" key="1">
    <citation type="submission" date="2024-11" db="EMBL/GenBank/DDBJ databases">
        <title>A near-complete genome assembly of Cinchona calisaya.</title>
        <authorList>
            <person name="Lian D.C."/>
            <person name="Zhao X.W."/>
            <person name="Wei L."/>
        </authorList>
    </citation>
    <scope>NUCLEOTIDE SEQUENCE [LARGE SCALE GENOMIC DNA]</scope>
    <source>
        <tissue evidence="1">Nenye</tissue>
    </source>
</reference>
<proteinExistence type="predicted"/>
<dbReference type="Proteomes" id="UP001630127">
    <property type="component" value="Unassembled WGS sequence"/>
</dbReference>
<comment type="caution">
    <text evidence="1">The sequence shown here is derived from an EMBL/GenBank/DDBJ whole genome shotgun (WGS) entry which is preliminary data.</text>
</comment>
<evidence type="ECO:0000313" key="2">
    <source>
        <dbReference type="Proteomes" id="UP001630127"/>
    </source>
</evidence>
<gene>
    <name evidence="1" type="ORF">ACH5RR_016100</name>
</gene>
<dbReference type="EMBL" id="JBJUIK010000007">
    <property type="protein sequence ID" value="KAL3523266.1"/>
    <property type="molecule type" value="Genomic_DNA"/>
</dbReference>